<feature type="region of interest" description="Disordered" evidence="1">
    <location>
        <begin position="313"/>
        <end position="349"/>
    </location>
</feature>
<reference evidence="2 3" key="1">
    <citation type="submission" date="2014-11" db="EMBL/GenBank/DDBJ databases">
        <authorList>
            <person name="Zhu J."/>
            <person name="Qi W."/>
            <person name="Song R."/>
        </authorList>
    </citation>
    <scope>NUCLEOTIDE SEQUENCE [LARGE SCALE GENOMIC DNA]</scope>
</reference>
<proteinExistence type="predicted"/>
<gene>
    <name evidence="2" type="ORF">Vbra_2994</name>
</gene>
<protein>
    <submittedName>
        <fullName evidence="2">Uncharacterized protein</fullName>
    </submittedName>
</protein>
<accession>A0A0G4EP20</accession>
<dbReference type="AlphaFoldDB" id="A0A0G4EP20"/>
<dbReference type="EMBL" id="CDMY01000279">
    <property type="protein sequence ID" value="CEL99373.1"/>
    <property type="molecule type" value="Genomic_DNA"/>
</dbReference>
<evidence type="ECO:0000313" key="2">
    <source>
        <dbReference type="EMBL" id="CEL99373.1"/>
    </source>
</evidence>
<dbReference type="InParanoid" id="A0A0G4EP20"/>
<name>A0A0G4EP20_VITBC</name>
<evidence type="ECO:0000313" key="3">
    <source>
        <dbReference type="Proteomes" id="UP000041254"/>
    </source>
</evidence>
<evidence type="ECO:0000256" key="1">
    <source>
        <dbReference type="SAM" id="MobiDB-lite"/>
    </source>
</evidence>
<organism evidence="2 3">
    <name type="scientific">Vitrella brassicaformis (strain CCMP3155)</name>
    <dbReference type="NCBI Taxonomy" id="1169540"/>
    <lineage>
        <taxon>Eukaryota</taxon>
        <taxon>Sar</taxon>
        <taxon>Alveolata</taxon>
        <taxon>Colpodellida</taxon>
        <taxon>Vitrellaceae</taxon>
        <taxon>Vitrella</taxon>
    </lineage>
</organism>
<dbReference type="VEuPathDB" id="CryptoDB:Vbra_2994"/>
<dbReference type="Proteomes" id="UP000041254">
    <property type="component" value="Unassembled WGS sequence"/>
</dbReference>
<sequence length="349" mass="38858">MLVTRYFIIYRRASSRHEERLLDKHGEKGVIFLEFDDEASYIDVIRQLADLLGVSYALLDMPDWPADLPLEDPFLGGFPTKGQSDKDPIKFTIARPYRNREIPPAEISHQPSPEQQAISKPTLFVAPSPMLVARHFIIYRKASPGDQEELDKFGHKGVILLRFDEEASYFDVIKKLAALLGVSYMVIAMPDWPEDLSQDDPFLDGFPTQGESLLDPIKVTRCILDDDSRGRLVLTEDLADKIIKAFREEYDDIVKTAVDEYNKKKRANRALSNSSLVRRARSWASAWTTAASRRRRAGGSGCERDAASEFCQAPSASPGGSACGGTSGRAIGGGGVTTEQDLRQPLLYS</sequence>
<keyword evidence="3" id="KW-1185">Reference proteome</keyword>
<feature type="compositionally biased region" description="Gly residues" evidence="1">
    <location>
        <begin position="321"/>
        <end position="336"/>
    </location>
</feature>